<protein>
    <submittedName>
        <fullName evidence="2">Phosphotransferase family protein</fullName>
    </submittedName>
</protein>
<dbReference type="Proteomes" id="UP001550535">
    <property type="component" value="Unassembled WGS sequence"/>
</dbReference>
<dbReference type="Gene3D" id="3.30.200.20">
    <property type="entry name" value="Phosphorylase Kinase, domain 1"/>
    <property type="match status" value="1"/>
</dbReference>
<keyword evidence="3" id="KW-1185">Reference proteome</keyword>
<evidence type="ECO:0000313" key="2">
    <source>
        <dbReference type="EMBL" id="MEU2125508.1"/>
    </source>
</evidence>
<proteinExistence type="predicted"/>
<sequence>MTSDRNREVLPGLDVDRLAAWLADVEPDLLAGPLTGRLIAGGRSNLTYEISDGRSAWIVRRPPLGHVLATAHDMSREYRVMTALAGTGVPVPATYTLCEDPGILGAPFYLMERVIGTPYRAAAELTAVGADRTRTISTGMADALAALHTVVPAEVGLADFGRPNGFLARQVHRWKKQLDASRSRELPDADALYGKLAAHQPPQSPDGIVHGDYRLDNILMDSGDRVVAVIDWEMATLGDPLTDVALLLLYHRIGEIGVTGLSDVALAPGFLTEAELLDRYAERSGRDLAHFGFYLGLAAFKLAAILEGIHYRHLHGQTVGSGFETVGSGVEPLLRIGIEALDDNSR</sequence>
<accession>A0ABV2XHY1</accession>
<dbReference type="SUPFAM" id="SSF56112">
    <property type="entry name" value="Protein kinase-like (PK-like)"/>
    <property type="match status" value="1"/>
</dbReference>
<dbReference type="PANTHER" id="PTHR47829">
    <property type="entry name" value="HYDROLASE, PUTATIVE (AFU_ORTHOLOGUE AFUA_1G12880)-RELATED"/>
    <property type="match status" value="1"/>
</dbReference>
<evidence type="ECO:0000313" key="3">
    <source>
        <dbReference type="Proteomes" id="UP001550535"/>
    </source>
</evidence>
<dbReference type="Gene3D" id="3.90.1200.10">
    <property type="match status" value="1"/>
</dbReference>
<dbReference type="PANTHER" id="PTHR47829:SF1">
    <property type="entry name" value="HAD FAMILY PHOSPHATASE"/>
    <property type="match status" value="1"/>
</dbReference>
<dbReference type="InterPro" id="IPR052898">
    <property type="entry name" value="ACAD10-like"/>
</dbReference>
<dbReference type="RefSeq" id="WP_245676372.1">
    <property type="nucleotide sequence ID" value="NZ_JBEYBM010000019.1"/>
</dbReference>
<feature type="domain" description="Aminoglycoside phosphotransferase" evidence="1">
    <location>
        <begin position="36"/>
        <end position="250"/>
    </location>
</feature>
<dbReference type="EMBL" id="JBEYBR010000088">
    <property type="protein sequence ID" value="MEU2125508.1"/>
    <property type="molecule type" value="Genomic_DNA"/>
</dbReference>
<dbReference type="CDD" id="cd05154">
    <property type="entry name" value="ACAD10_11_N-like"/>
    <property type="match status" value="1"/>
</dbReference>
<organism evidence="2 3">
    <name type="scientific">Nocardia niwae</name>
    <dbReference type="NCBI Taxonomy" id="626084"/>
    <lineage>
        <taxon>Bacteria</taxon>
        <taxon>Bacillati</taxon>
        <taxon>Actinomycetota</taxon>
        <taxon>Actinomycetes</taxon>
        <taxon>Mycobacteriales</taxon>
        <taxon>Nocardiaceae</taxon>
        <taxon>Nocardia</taxon>
    </lineage>
</organism>
<gene>
    <name evidence="2" type="ORF">ABZ507_27210</name>
</gene>
<dbReference type="InterPro" id="IPR041726">
    <property type="entry name" value="ACAD10_11_N"/>
</dbReference>
<reference evidence="2 3" key="1">
    <citation type="submission" date="2024-06" db="EMBL/GenBank/DDBJ databases">
        <title>The Natural Products Discovery Center: Release of the First 8490 Sequenced Strains for Exploring Actinobacteria Biosynthetic Diversity.</title>
        <authorList>
            <person name="Kalkreuter E."/>
            <person name="Kautsar S.A."/>
            <person name="Yang D."/>
            <person name="Bader C.D."/>
            <person name="Teijaro C.N."/>
            <person name="Fluegel L."/>
            <person name="Davis C.M."/>
            <person name="Simpson J.R."/>
            <person name="Lauterbach L."/>
            <person name="Steele A.D."/>
            <person name="Gui C."/>
            <person name="Meng S."/>
            <person name="Li G."/>
            <person name="Viehrig K."/>
            <person name="Ye F."/>
            <person name="Su P."/>
            <person name="Kiefer A.F."/>
            <person name="Nichols A."/>
            <person name="Cepeda A.J."/>
            <person name="Yan W."/>
            <person name="Fan B."/>
            <person name="Jiang Y."/>
            <person name="Adhikari A."/>
            <person name="Zheng C.-J."/>
            <person name="Schuster L."/>
            <person name="Cowan T.M."/>
            <person name="Smanski M.J."/>
            <person name="Chevrette M.G."/>
            <person name="De Carvalho L.P.S."/>
            <person name="Shen B."/>
        </authorList>
    </citation>
    <scope>NUCLEOTIDE SEQUENCE [LARGE SCALE GENOMIC DNA]</scope>
    <source>
        <strain evidence="2 3">NPDC019434</strain>
    </source>
</reference>
<evidence type="ECO:0000259" key="1">
    <source>
        <dbReference type="Pfam" id="PF01636"/>
    </source>
</evidence>
<name>A0ABV2XHY1_9NOCA</name>
<comment type="caution">
    <text evidence="2">The sequence shown here is derived from an EMBL/GenBank/DDBJ whole genome shotgun (WGS) entry which is preliminary data.</text>
</comment>
<dbReference type="InterPro" id="IPR002575">
    <property type="entry name" value="Aminoglycoside_PTrfase"/>
</dbReference>
<dbReference type="InterPro" id="IPR011009">
    <property type="entry name" value="Kinase-like_dom_sf"/>
</dbReference>
<dbReference type="Pfam" id="PF01636">
    <property type="entry name" value="APH"/>
    <property type="match status" value="1"/>
</dbReference>